<keyword evidence="5" id="KW-0647">Proteasome</keyword>
<dbReference type="PANTHER" id="PTHR12970">
    <property type="entry name" value="PROTEASOME ASSEMBLY CHAPERONE 2"/>
    <property type="match status" value="1"/>
</dbReference>
<keyword evidence="6" id="KW-1185">Reference proteome</keyword>
<evidence type="ECO:0000256" key="2">
    <source>
        <dbReference type="ARBA" id="ARBA00023186"/>
    </source>
</evidence>
<dbReference type="Gene3D" id="3.40.50.10900">
    <property type="entry name" value="PAC-like subunit"/>
    <property type="match status" value="2"/>
</dbReference>
<proteinExistence type="inferred from homology"/>
<reference evidence="5" key="1">
    <citation type="submission" date="2020-04" db="EMBL/GenBank/DDBJ databases">
        <authorList>
            <person name="Alioto T."/>
            <person name="Alioto T."/>
            <person name="Gomez Garrido J."/>
        </authorList>
    </citation>
    <scope>NUCLEOTIDE SEQUENCE</scope>
    <source>
        <strain evidence="5">A484AB</strain>
    </source>
</reference>
<comment type="function">
    <text evidence="4">Chaperone protein which promotes assembly of the 20S proteasome as part of a heterodimer with PSMG1.</text>
</comment>
<evidence type="ECO:0000256" key="3">
    <source>
        <dbReference type="ARBA" id="ARBA00025745"/>
    </source>
</evidence>
<sequence length="252" mass="28665">MFVPCAKENDVIFEGYSLILPAISIGNVGQLAIDLLIYNLDLKQVGYLYDSSILPLVGNDPFTSPKIQQGNLVTSAEVYKCDEKKLVVVQLRAPLAKGCRQIFCDRIVRWIKECRIKQTVLLTSCIASERLDSQIQSGPFRYLLSPETQHLNEIFQKNFNWRCLEERNGEERSESDVFLPGGGVSKRFYKTCCRENIPLVTLLVFCAEGDNIPDAMILLYFVNIWLQMKVNKHDAASDKLQMNKGENRLSSF</sequence>
<evidence type="ECO:0000313" key="5">
    <source>
        <dbReference type="EMBL" id="CAB4022203.1"/>
    </source>
</evidence>
<dbReference type="InterPro" id="IPR016562">
    <property type="entry name" value="Proteasome_assmbl_chp_2_euk"/>
</dbReference>
<dbReference type="GO" id="GO:0043248">
    <property type="term" value="P:proteasome assembly"/>
    <property type="evidence" value="ECO:0007669"/>
    <property type="project" value="TreeGrafter"/>
</dbReference>
<keyword evidence="2 4" id="KW-0143">Chaperone</keyword>
<dbReference type="SUPFAM" id="SSF159659">
    <property type="entry name" value="Cgl1923-like"/>
    <property type="match status" value="1"/>
</dbReference>
<dbReference type="GO" id="GO:0005634">
    <property type="term" value="C:nucleus"/>
    <property type="evidence" value="ECO:0007669"/>
    <property type="project" value="TreeGrafter"/>
</dbReference>
<comment type="subunit">
    <text evidence="4">Forms a heterodimer with PSMG1.</text>
</comment>
<accession>A0A6S7IWW5</accession>
<dbReference type="InterPro" id="IPR038389">
    <property type="entry name" value="PSMG2_sf"/>
</dbReference>
<dbReference type="OrthoDB" id="10260712at2759"/>
<dbReference type="PANTHER" id="PTHR12970:SF1">
    <property type="entry name" value="PROTEASOME ASSEMBLY CHAPERONE 2"/>
    <property type="match status" value="1"/>
</dbReference>
<dbReference type="GO" id="GO:0005829">
    <property type="term" value="C:cytosol"/>
    <property type="evidence" value="ECO:0007669"/>
    <property type="project" value="TreeGrafter"/>
</dbReference>
<name>A0A6S7IWW5_PARCT</name>
<organism evidence="5 6">
    <name type="scientific">Paramuricea clavata</name>
    <name type="common">Red gorgonian</name>
    <name type="synonym">Violescent sea-whip</name>
    <dbReference type="NCBI Taxonomy" id="317549"/>
    <lineage>
        <taxon>Eukaryota</taxon>
        <taxon>Metazoa</taxon>
        <taxon>Cnidaria</taxon>
        <taxon>Anthozoa</taxon>
        <taxon>Octocorallia</taxon>
        <taxon>Malacalcyonacea</taxon>
        <taxon>Plexauridae</taxon>
        <taxon>Paramuricea</taxon>
    </lineage>
</organism>
<evidence type="ECO:0000256" key="4">
    <source>
        <dbReference type="PIRNR" id="PIRNR010044"/>
    </source>
</evidence>
<evidence type="ECO:0000256" key="1">
    <source>
        <dbReference type="ARBA" id="ARBA00019186"/>
    </source>
</evidence>
<comment type="similarity">
    <text evidence="3 4">Belongs to the PSMG2 family.</text>
</comment>
<dbReference type="EMBL" id="CACRXK020011859">
    <property type="protein sequence ID" value="CAB4022203.1"/>
    <property type="molecule type" value="Genomic_DNA"/>
</dbReference>
<dbReference type="PIRSF" id="PIRSF010044">
    <property type="entry name" value="UCP010044"/>
    <property type="match status" value="1"/>
</dbReference>
<evidence type="ECO:0000313" key="6">
    <source>
        <dbReference type="Proteomes" id="UP001152795"/>
    </source>
</evidence>
<dbReference type="Proteomes" id="UP001152795">
    <property type="component" value="Unassembled WGS sequence"/>
</dbReference>
<gene>
    <name evidence="5" type="ORF">PACLA_8A052876</name>
</gene>
<dbReference type="Pfam" id="PF09754">
    <property type="entry name" value="PAC2"/>
    <property type="match status" value="1"/>
</dbReference>
<dbReference type="InterPro" id="IPR019151">
    <property type="entry name" value="Proteasome_assmbl_chaperone_2"/>
</dbReference>
<comment type="caution">
    <text evidence="5">The sequence shown here is derived from an EMBL/GenBank/DDBJ whole genome shotgun (WGS) entry which is preliminary data.</text>
</comment>
<dbReference type="GO" id="GO:0000502">
    <property type="term" value="C:proteasome complex"/>
    <property type="evidence" value="ECO:0007669"/>
    <property type="project" value="UniProtKB-KW"/>
</dbReference>
<protein>
    <recommendedName>
        <fullName evidence="1 4">Proteasome assembly chaperone 2</fullName>
    </recommendedName>
</protein>
<dbReference type="AlphaFoldDB" id="A0A6S7IWW5"/>